<evidence type="ECO:0000313" key="6">
    <source>
        <dbReference type="EMBL" id="CAA2982497.1"/>
    </source>
</evidence>
<evidence type="ECO:0000256" key="1">
    <source>
        <dbReference type="ARBA" id="ARBA00004123"/>
    </source>
</evidence>
<dbReference type="InterPro" id="IPR011598">
    <property type="entry name" value="bHLH_dom"/>
</dbReference>
<comment type="caution">
    <text evidence="6">The sequence shown here is derived from an EMBL/GenBank/DDBJ whole genome shotgun (WGS) entry which is preliminary data.</text>
</comment>
<evidence type="ECO:0000256" key="4">
    <source>
        <dbReference type="ARBA" id="ARBA00023242"/>
    </source>
</evidence>
<evidence type="ECO:0000313" key="7">
    <source>
        <dbReference type="Proteomes" id="UP000594638"/>
    </source>
</evidence>
<dbReference type="OrthoDB" id="752464at2759"/>
<dbReference type="GO" id="GO:0043565">
    <property type="term" value="F:sequence-specific DNA binding"/>
    <property type="evidence" value="ECO:0007669"/>
    <property type="project" value="TreeGrafter"/>
</dbReference>
<evidence type="ECO:0000256" key="2">
    <source>
        <dbReference type="ARBA" id="ARBA00023015"/>
    </source>
</evidence>
<dbReference type="SUPFAM" id="SSF47459">
    <property type="entry name" value="HLH, helix-loop-helix DNA-binding domain"/>
    <property type="match status" value="1"/>
</dbReference>
<organism evidence="6 7">
    <name type="scientific">Olea europaea subsp. europaea</name>
    <dbReference type="NCBI Taxonomy" id="158383"/>
    <lineage>
        <taxon>Eukaryota</taxon>
        <taxon>Viridiplantae</taxon>
        <taxon>Streptophyta</taxon>
        <taxon>Embryophyta</taxon>
        <taxon>Tracheophyta</taxon>
        <taxon>Spermatophyta</taxon>
        <taxon>Magnoliopsida</taxon>
        <taxon>eudicotyledons</taxon>
        <taxon>Gunneridae</taxon>
        <taxon>Pentapetalae</taxon>
        <taxon>asterids</taxon>
        <taxon>lamiids</taxon>
        <taxon>Lamiales</taxon>
        <taxon>Oleaceae</taxon>
        <taxon>Oleeae</taxon>
        <taxon>Olea</taxon>
    </lineage>
</organism>
<dbReference type="Pfam" id="PF00010">
    <property type="entry name" value="HLH"/>
    <property type="match status" value="1"/>
</dbReference>
<dbReference type="PANTHER" id="PTHR31945">
    <property type="entry name" value="TRANSCRIPTION FACTOR SCREAM2-RELATED"/>
    <property type="match status" value="1"/>
</dbReference>
<dbReference type="Proteomes" id="UP000594638">
    <property type="component" value="Unassembled WGS sequence"/>
</dbReference>
<dbReference type="InterPro" id="IPR036638">
    <property type="entry name" value="HLH_DNA-bd_sf"/>
</dbReference>
<name>A0A8S0RSP8_OLEEU</name>
<comment type="subcellular location">
    <subcellularLocation>
        <location evidence="1">Nucleus</location>
    </subcellularLocation>
</comment>
<keyword evidence="7" id="KW-1185">Reference proteome</keyword>
<dbReference type="InterPro" id="IPR051358">
    <property type="entry name" value="TF_AMS/ICE1/BHLH6-like"/>
</dbReference>
<dbReference type="PANTHER" id="PTHR31945:SF133">
    <property type="entry name" value="BHLH DOMAIN-CONTAINING PROTEIN"/>
    <property type="match status" value="1"/>
</dbReference>
<dbReference type="SMART" id="SM00353">
    <property type="entry name" value="HLH"/>
    <property type="match status" value="1"/>
</dbReference>
<evidence type="ECO:0000256" key="3">
    <source>
        <dbReference type="ARBA" id="ARBA00023163"/>
    </source>
</evidence>
<dbReference type="GO" id="GO:0046983">
    <property type="term" value="F:protein dimerization activity"/>
    <property type="evidence" value="ECO:0007669"/>
    <property type="project" value="InterPro"/>
</dbReference>
<accession>A0A8S0RSP8</accession>
<sequence length="320" mass="36424">MPILFIKLCNLRIIQPLCDCLRVREMDLYSEQYGLLEELLGLTGAVGFNNELCSDEWMNFHTFTNPAATSFQDSFLPVDQSLNYSAFNEIYDLSPPLQFPPLFGNDDILHQNSDICKFEQFPAPDQVPTTFNMGTLFCPKTKKVKKHNGQPSKNLMAERRRRKRLNDRLSMLRSIVPKISKMDRTSILGDTIDYMKELLERITKLQDEIDVESNQLTIFKDAKPNEILVRNSPKFDVERRNRNGADTRIDICCAGKPGLLLSTLSTVEALGLHIHHCVISCFNDFAMQASCQEKEQRAILSSEDVKQALFRNAGYGGSCL</sequence>
<dbReference type="PROSITE" id="PS50888">
    <property type="entry name" value="BHLH"/>
    <property type="match status" value="1"/>
</dbReference>
<keyword evidence="3" id="KW-0804">Transcription</keyword>
<dbReference type="EMBL" id="CACTIH010003698">
    <property type="protein sequence ID" value="CAA2982497.1"/>
    <property type="molecule type" value="Genomic_DNA"/>
</dbReference>
<gene>
    <name evidence="6" type="ORF">OLEA9_A075483</name>
</gene>
<dbReference type="AlphaFoldDB" id="A0A8S0RSP8"/>
<keyword evidence="2" id="KW-0805">Transcription regulation</keyword>
<dbReference type="Gramene" id="OE9A075483T2">
    <property type="protein sequence ID" value="OE9A075483C2"/>
    <property type="gene ID" value="OE9A075483"/>
</dbReference>
<keyword evidence="4" id="KW-0539">Nucleus</keyword>
<dbReference type="GO" id="GO:0003700">
    <property type="term" value="F:DNA-binding transcription factor activity"/>
    <property type="evidence" value="ECO:0007669"/>
    <property type="project" value="TreeGrafter"/>
</dbReference>
<proteinExistence type="predicted"/>
<dbReference type="Pfam" id="PF22754">
    <property type="entry name" value="bHLH-TF_ACT-like_plant"/>
    <property type="match status" value="1"/>
</dbReference>
<evidence type="ECO:0000259" key="5">
    <source>
        <dbReference type="PROSITE" id="PS50888"/>
    </source>
</evidence>
<protein>
    <submittedName>
        <fullName evidence="6">Transcription factor bHLH93-like</fullName>
    </submittedName>
</protein>
<feature type="domain" description="BHLH" evidence="5">
    <location>
        <begin position="149"/>
        <end position="198"/>
    </location>
</feature>
<dbReference type="Gene3D" id="4.10.280.10">
    <property type="entry name" value="Helix-loop-helix DNA-binding domain"/>
    <property type="match status" value="1"/>
</dbReference>
<dbReference type="GO" id="GO:0005634">
    <property type="term" value="C:nucleus"/>
    <property type="evidence" value="ECO:0007669"/>
    <property type="project" value="UniProtKB-SubCell"/>
</dbReference>
<dbReference type="CDD" id="cd04873">
    <property type="entry name" value="ACT_UUR-ACR-like"/>
    <property type="match status" value="1"/>
</dbReference>
<dbReference type="InterPro" id="IPR054502">
    <property type="entry name" value="bHLH-TF_ACT-like_plant"/>
</dbReference>
<reference evidence="6 7" key="1">
    <citation type="submission" date="2019-12" db="EMBL/GenBank/DDBJ databases">
        <authorList>
            <person name="Alioto T."/>
            <person name="Alioto T."/>
            <person name="Gomez Garrido J."/>
        </authorList>
    </citation>
    <scope>NUCLEOTIDE SEQUENCE [LARGE SCALE GENOMIC DNA]</scope>
</reference>